<evidence type="ECO:0000259" key="1">
    <source>
        <dbReference type="PROSITE" id="PS51500"/>
    </source>
</evidence>
<dbReference type="SUPFAM" id="SSF47406">
    <property type="entry name" value="SinR repressor dimerisation domain-like"/>
    <property type="match status" value="1"/>
</dbReference>
<accession>A0ABV5AAX2</accession>
<organism evidence="2 3">
    <name type="scientific">Alicyclobacillus fastidiosus</name>
    <dbReference type="NCBI Taxonomy" id="392011"/>
    <lineage>
        <taxon>Bacteria</taxon>
        <taxon>Bacillati</taxon>
        <taxon>Bacillota</taxon>
        <taxon>Bacilli</taxon>
        <taxon>Bacillales</taxon>
        <taxon>Alicyclobacillaceae</taxon>
        <taxon>Alicyclobacillus</taxon>
    </lineage>
</organism>
<protein>
    <submittedName>
        <fullName evidence="2">DNA-binding anti-repressor SinI</fullName>
    </submittedName>
</protein>
<dbReference type="InterPro" id="IPR036281">
    <property type="entry name" value="SinR/SinI_dimer_dom_sf"/>
</dbReference>
<evidence type="ECO:0000313" key="3">
    <source>
        <dbReference type="Proteomes" id="UP001579974"/>
    </source>
</evidence>
<name>A0ABV5AAX2_9BACL</name>
<keyword evidence="3" id="KW-1185">Reference proteome</keyword>
<sequence length="48" mass="5694">MLLDAEKREQNEPTLDIEWLQLVLMAREIGLSTEEVRLFLQQKIEHSV</sequence>
<gene>
    <name evidence="2" type="primary">sinI</name>
    <name evidence="2" type="ORF">KKP3000_002210</name>
</gene>
<dbReference type="GO" id="GO:0003677">
    <property type="term" value="F:DNA binding"/>
    <property type="evidence" value="ECO:0007669"/>
    <property type="project" value="UniProtKB-KW"/>
</dbReference>
<feature type="domain" description="Sin" evidence="1">
    <location>
        <begin position="6"/>
        <end position="44"/>
    </location>
</feature>
<comment type="caution">
    <text evidence="2">The sequence shown here is derived from an EMBL/GenBank/DDBJ whole genome shotgun (WGS) entry which is preliminary data.</text>
</comment>
<dbReference type="Proteomes" id="UP001579974">
    <property type="component" value="Unassembled WGS sequence"/>
</dbReference>
<dbReference type="RefSeq" id="WP_275472645.1">
    <property type="nucleotide sequence ID" value="NZ_CP162940.1"/>
</dbReference>
<keyword evidence="2" id="KW-0238">DNA-binding</keyword>
<dbReference type="PROSITE" id="PS51500">
    <property type="entry name" value="SIN"/>
    <property type="match status" value="1"/>
</dbReference>
<proteinExistence type="predicted"/>
<dbReference type="Pfam" id="PF08671">
    <property type="entry name" value="SinI"/>
    <property type="match status" value="1"/>
</dbReference>
<dbReference type="EMBL" id="JBDXSU010000002">
    <property type="protein sequence ID" value="MFB5189211.1"/>
    <property type="molecule type" value="Genomic_DNA"/>
</dbReference>
<reference evidence="2 3" key="1">
    <citation type="journal article" date="2024" name="Int. J. Mol. Sci.">
        <title>Exploration of Alicyclobacillus spp. Genome in Search of Antibiotic Resistance.</title>
        <authorList>
            <person name="Bucka-Kolendo J."/>
            <person name="Kiousi D.E."/>
            <person name="Dekowska A."/>
            <person name="Mikolajczuk-Szczyrba A."/>
            <person name="Karadedos D.M."/>
            <person name="Michael P."/>
            <person name="Galanis A."/>
            <person name="Sokolowska B."/>
        </authorList>
    </citation>
    <scope>NUCLEOTIDE SEQUENCE [LARGE SCALE GENOMIC DNA]</scope>
    <source>
        <strain evidence="2 3">KKP 3000</strain>
    </source>
</reference>
<evidence type="ECO:0000313" key="2">
    <source>
        <dbReference type="EMBL" id="MFB5189211.1"/>
    </source>
</evidence>
<dbReference type="InterPro" id="IPR010981">
    <property type="entry name" value="SinR/SinI_dimer_dom"/>
</dbReference>